<evidence type="ECO:0000256" key="2">
    <source>
        <dbReference type="ARBA" id="ARBA00022737"/>
    </source>
</evidence>
<sequence>MINEGLYPDVVTLTTLVGGFCEVGKPLPAKRLFFTMKEFGQVPNLLTGAIVLDGLIKCHLRLEVMLLFRAMEESDFVRLLVKGLSFDSYTYAIMIGGLCREGLLDDTEEFLRKMEENGCTPNACSYNGLLRKRDILRSRKYLQIMKVIGFAADATTIELLIEFVVNSD</sequence>
<dbReference type="Pfam" id="PF13041">
    <property type="entry name" value="PPR_2"/>
    <property type="match status" value="1"/>
</dbReference>
<feature type="repeat" description="PPR" evidence="3">
    <location>
        <begin position="87"/>
        <end position="121"/>
    </location>
</feature>
<feature type="repeat" description="PPR" evidence="3">
    <location>
        <begin position="9"/>
        <end position="43"/>
    </location>
</feature>
<comment type="caution">
    <text evidence="4">The sequence shown here is derived from an EMBL/GenBank/DDBJ whole genome shotgun (WGS) entry which is preliminary data.</text>
</comment>
<keyword evidence="2" id="KW-0677">Repeat</keyword>
<dbReference type="Gene3D" id="1.25.40.10">
    <property type="entry name" value="Tetratricopeptide repeat domain"/>
    <property type="match status" value="2"/>
</dbReference>
<protein>
    <submittedName>
        <fullName evidence="4">Pentatricopeptide (PPR) repeat protein</fullName>
    </submittedName>
</protein>
<dbReference type="PANTHER" id="PTHR47933:SF11">
    <property type="entry name" value="PENTATRICOPEPTIDE REPEAT-CONTAINING PROTEIN 2"/>
    <property type="match status" value="1"/>
</dbReference>
<dbReference type="AlphaFoldDB" id="A0A2K3KPY7"/>
<dbReference type="STRING" id="57577.A0A2K3KPY7"/>
<accession>A0A2K3KPY7</accession>
<evidence type="ECO:0000256" key="3">
    <source>
        <dbReference type="PROSITE-ProRule" id="PRU00708"/>
    </source>
</evidence>
<gene>
    <name evidence="4" type="ORF">L195_g056128</name>
</gene>
<name>A0A2K3KPY7_TRIPR</name>
<evidence type="ECO:0000313" key="4">
    <source>
        <dbReference type="EMBL" id="PNX68361.1"/>
    </source>
</evidence>
<reference evidence="4 5" key="2">
    <citation type="journal article" date="2017" name="Front. Plant Sci.">
        <title>Gene Classification and Mining of Molecular Markers Useful in Red Clover (Trifolium pratense) Breeding.</title>
        <authorList>
            <person name="Istvanek J."/>
            <person name="Dluhosova J."/>
            <person name="Dluhos P."/>
            <person name="Patkova L."/>
            <person name="Nedelnik J."/>
            <person name="Repkova J."/>
        </authorList>
    </citation>
    <scope>NUCLEOTIDE SEQUENCE [LARGE SCALE GENOMIC DNA]</scope>
    <source>
        <strain evidence="5">cv. Tatra</strain>
        <tissue evidence="4">Young leaves</tissue>
    </source>
</reference>
<dbReference type="NCBIfam" id="TIGR00756">
    <property type="entry name" value="PPR"/>
    <property type="match status" value="1"/>
</dbReference>
<dbReference type="GO" id="GO:0003729">
    <property type="term" value="F:mRNA binding"/>
    <property type="evidence" value="ECO:0007669"/>
    <property type="project" value="TreeGrafter"/>
</dbReference>
<dbReference type="InterPro" id="IPR002885">
    <property type="entry name" value="PPR_rpt"/>
</dbReference>
<dbReference type="Proteomes" id="UP000236291">
    <property type="component" value="Unassembled WGS sequence"/>
</dbReference>
<dbReference type="Pfam" id="PF12854">
    <property type="entry name" value="PPR_1"/>
    <property type="match status" value="1"/>
</dbReference>
<dbReference type="PANTHER" id="PTHR47933">
    <property type="entry name" value="PENTATRICOPEPTIDE REPEAT-CONTAINING PROTEIN 1, MITOCHONDRIAL"/>
    <property type="match status" value="1"/>
</dbReference>
<evidence type="ECO:0000256" key="1">
    <source>
        <dbReference type="ARBA" id="ARBA00007626"/>
    </source>
</evidence>
<dbReference type="InterPro" id="IPR011990">
    <property type="entry name" value="TPR-like_helical_dom_sf"/>
</dbReference>
<dbReference type="InterPro" id="IPR051240">
    <property type="entry name" value="Mito_RNA-Proc/Resp"/>
</dbReference>
<evidence type="ECO:0000313" key="5">
    <source>
        <dbReference type="Proteomes" id="UP000236291"/>
    </source>
</evidence>
<comment type="similarity">
    <text evidence="1">Belongs to the PPR family. P subfamily.</text>
</comment>
<organism evidence="4 5">
    <name type="scientific">Trifolium pratense</name>
    <name type="common">Red clover</name>
    <dbReference type="NCBI Taxonomy" id="57577"/>
    <lineage>
        <taxon>Eukaryota</taxon>
        <taxon>Viridiplantae</taxon>
        <taxon>Streptophyta</taxon>
        <taxon>Embryophyta</taxon>
        <taxon>Tracheophyta</taxon>
        <taxon>Spermatophyta</taxon>
        <taxon>Magnoliopsida</taxon>
        <taxon>eudicotyledons</taxon>
        <taxon>Gunneridae</taxon>
        <taxon>Pentapetalae</taxon>
        <taxon>rosids</taxon>
        <taxon>fabids</taxon>
        <taxon>Fabales</taxon>
        <taxon>Fabaceae</taxon>
        <taxon>Papilionoideae</taxon>
        <taxon>50 kb inversion clade</taxon>
        <taxon>NPAAA clade</taxon>
        <taxon>Hologalegina</taxon>
        <taxon>IRL clade</taxon>
        <taxon>Trifolieae</taxon>
        <taxon>Trifolium</taxon>
    </lineage>
</organism>
<proteinExistence type="inferred from homology"/>
<dbReference type="EMBL" id="ASHM01104956">
    <property type="protein sequence ID" value="PNX68361.1"/>
    <property type="molecule type" value="Genomic_DNA"/>
</dbReference>
<reference evidence="4 5" key="1">
    <citation type="journal article" date="2014" name="Am. J. Bot.">
        <title>Genome assembly and annotation for red clover (Trifolium pratense; Fabaceae).</title>
        <authorList>
            <person name="Istvanek J."/>
            <person name="Jaros M."/>
            <person name="Krenek A."/>
            <person name="Repkova J."/>
        </authorList>
    </citation>
    <scope>NUCLEOTIDE SEQUENCE [LARGE SCALE GENOMIC DNA]</scope>
    <source>
        <strain evidence="5">cv. Tatra</strain>
        <tissue evidence="4">Young leaves</tissue>
    </source>
</reference>
<dbReference type="PROSITE" id="PS51375">
    <property type="entry name" value="PPR"/>
    <property type="match status" value="2"/>
</dbReference>